<feature type="compositionally biased region" description="Pro residues" evidence="1">
    <location>
        <begin position="473"/>
        <end position="489"/>
    </location>
</feature>
<name>A0A5C3KNF8_COPMA</name>
<dbReference type="EMBL" id="ML210263">
    <property type="protein sequence ID" value="TFK21607.1"/>
    <property type="molecule type" value="Genomic_DNA"/>
</dbReference>
<feature type="region of interest" description="Disordered" evidence="1">
    <location>
        <begin position="20"/>
        <end position="159"/>
    </location>
</feature>
<feature type="compositionally biased region" description="Gly residues" evidence="1">
    <location>
        <begin position="144"/>
        <end position="157"/>
    </location>
</feature>
<feature type="compositionally biased region" description="Polar residues" evidence="1">
    <location>
        <begin position="98"/>
        <end position="112"/>
    </location>
</feature>
<feature type="region of interest" description="Disordered" evidence="1">
    <location>
        <begin position="472"/>
        <end position="571"/>
    </location>
</feature>
<protein>
    <submittedName>
        <fullName evidence="2">Uncharacterized protein</fullName>
    </submittedName>
</protein>
<organism evidence="2 3">
    <name type="scientific">Coprinopsis marcescibilis</name>
    <name type="common">Agaric fungus</name>
    <name type="synonym">Psathyrella marcescibilis</name>
    <dbReference type="NCBI Taxonomy" id="230819"/>
    <lineage>
        <taxon>Eukaryota</taxon>
        <taxon>Fungi</taxon>
        <taxon>Dikarya</taxon>
        <taxon>Basidiomycota</taxon>
        <taxon>Agaricomycotina</taxon>
        <taxon>Agaricomycetes</taxon>
        <taxon>Agaricomycetidae</taxon>
        <taxon>Agaricales</taxon>
        <taxon>Agaricineae</taxon>
        <taxon>Psathyrellaceae</taxon>
        <taxon>Coprinopsis</taxon>
    </lineage>
</organism>
<sequence>MYFYLSPLFRARKLRAAASTSLKTRGSGQGEYVTAHRSATSHGHGGGGGSSNSSHGPKTPSSTAHVPLPLPHPHHTQLLHPPPHHLHGLRPNLNLNLKQSGGKNRNQQQNGDARTKAKKPFANVLIRNWRVGGGGREAQRRGDSPGGAEGEGGGSWAYGGVHVHSPGAVLELEEPYRPFVSRGGGGGGKGEEGRGGGKKNWNGVNSANTGFLLSPITPPPPAYVSYPSTPSPGCSGAGGSGRYDVHGQFVVGSGAGAAVEGGLFGGSANGSGSGNGNAGLSSGGTYTVGASPSSVRTGTSAEVYYARAHAGSPTPSSHDQYTMQSRSSSRCDYDAEMLTVPGMLGMGGLGTPRLRNVSAGSTSSTASTASSSSRLATLWGGSRVVKSVFGSQQVQMQHKYDLPGPSTPGSGMPETRESPFVIGPSPSPRQRAEMPQSSGHTVYQLNRPPQPQFQTREQVPVPVQNEYYLHAPSYPPVVPPPSSPVPRVPFPQRQQHPNQLNQNQNPYAHHLQSNPHPQNQNHTTQSSSYPHAQSPYAQAQPPTVHAAPSPKLPVSGTMFNASGSSSSLSHSVDGSLIYATPRGSAGGVGRGMGATAVLVAGFPAPPTHVGNGNRV</sequence>
<evidence type="ECO:0000313" key="2">
    <source>
        <dbReference type="EMBL" id="TFK21607.1"/>
    </source>
</evidence>
<feature type="compositionally biased region" description="Basic residues" evidence="1">
    <location>
        <begin position="72"/>
        <end position="88"/>
    </location>
</feature>
<dbReference type="PANTHER" id="PTHR40903">
    <property type="entry name" value="GLYCINE-RICH CELL WALL STRUCTURAL PROTEIN 1-LIKE"/>
    <property type="match status" value="1"/>
</dbReference>
<feature type="region of interest" description="Disordered" evidence="1">
    <location>
        <begin position="355"/>
        <end position="374"/>
    </location>
</feature>
<feature type="compositionally biased region" description="Polar residues" evidence="1">
    <location>
        <begin position="435"/>
        <end position="444"/>
    </location>
</feature>
<proteinExistence type="predicted"/>
<feature type="region of interest" description="Disordered" evidence="1">
    <location>
        <begin position="396"/>
        <end position="455"/>
    </location>
</feature>
<feature type="region of interest" description="Disordered" evidence="1">
    <location>
        <begin position="179"/>
        <end position="203"/>
    </location>
</feature>
<evidence type="ECO:0000256" key="1">
    <source>
        <dbReference type="SAM" id="MobiDB-lite"/>
    </source>
</evidence>
<feature type="compositionally biased region" description="Polar residues" evidence="1">
    <location>
        <begin position="511"/>
        <end position="541"/>
    </location>
</feature>
<feature type="compositionally biased region" description="Low complexity" evidence="1">
    <location>
        <begin position="358"/>
        <end position="373"/>
    </location>
</feature>
<dbReference type="PANTHER" id="PTHR40903:SF1">
    <property type="entry name" value="HYPHALLY REGULATED CELL WALL PROTEIN 3"/>
    <property type="match status" value="1"/>
</dbReference>
<feature type="region of interest" description="Disordered" evidence="1">
    <location>
        <begin position="309"/>
        <end position="332"/>
    </location>
</feature>
<feature type="compositionally biased region" description="Polar residues" evidence="1">
    <location>
        <begin position="313"/>
        <end position="330"/>
    </location>
</feature>
<reference evidence="2 3" key="1">
    <citation type="journal article" date="2019" name="Nat. Ecol. Evol.">
        <title>Megaphylogeny resolves global patterns of mushroom evolution.</title>
        <authorList>
            <person name="Varga T."/>
            <person name="Krizsan K."/>
            <person name="Foldi C."/>
            <person name="Dima B."/>
            <person name="Sanchez-Garcia M."/>
            <person name="Sanchez-Ramirez S."/>
            <person name="Szollosi G.J."/>
            <person name="Szarkandi J.G."/>
            <person name="Papp V."/>
            <person name="Albert L."/>
            <person name="Andreopoulos W."/>
            <person name="Angelini C."/>
            <person name="Antonin V."/>
            <person name="Barry K.W."/>
            <person name="Bougher N.L."/>
            <person name="Buchanan P."/>
            <person name="Buyck B."/>
            <person name="Bense V."/>
            <person name="Catcheside P."/>
            <person name="Chovatia M."/>
            <person name="Cooper J."/>
            <person name="Damon W."/>
            <person name="Desjardin D."/>
            <person name="Finy P."/>
            <person name="Geml J."/>
            <person name="Haridas S."/>
            <person name="Hughes K."/>
            <person name="Justo A."/>
            <person name="Karasinski D."/>
            <person name="Kautmanova I."/>
            <person name="Kiss B."/>
            <person name="Kocsube S."/>
            <person name="Kotiranta H."/>
            <person name="LaButti K.M."/>
            <person name="Lechner B.E."/>
            <person name="Liimatainen K."/>
            <person name="Lipzen A."/>
            <person name="Lukacs Z."/>
            <person name="Mihaltcheva S."/>
            <person name="Morgado L.N."/>
            <person name="Niskanen T."/>
            <person name="Noordeloos M.E."/>
            <person name="Ohm R.A."/>
            <person name="Ortiz-Santana B."/>
            <person name="Ovrebo C."/>
            <person name="Racz N."/>
            <person name="Riley R."/>
            <person name="Savchenko A."/>
            <person name="Shiryaev A."/>
            <person name="Soop K."/>
            <person name="Spirin V."/>
            <person name="Szebenyi C."/>
            <person name="Tomsovsky M."/>
            <person name="Tulloss R.E."/>
            <person name="Uehling J."/>
            <person name="Grigoriev I.V."/>
            <person name="Vagvolgyi C."/>
            <person name="Papp T."/>
            <person name="Martin F.M."/>
            <person name="Miettinen O."/>
            <person name="Hibbett D.S."/>
            <person name="Nagy L.G."/>
        </authorList>
    </citation>
    <scope>NUCLEOTIDE SEQUENCE [LARGE SCALE GENOMIC DNA]</scope>
    <source>
        <strain evidence="2 3">CBS 121175</strain>
    </source>
</reference>
<accession>A0A5C3KNF8</accession>
<gene>
    <name evidence="2" type="ORF">FA15DRAFT_707069</name>
</gene>
<feature type="compositionally biased region" description="Low complexity" evidence="1">
    <location>
        <begin position="562"/>
        <end position="571"/>
    </location>
</feature>
<dbReference type="Proteomes" id="UP000307440">
    <property type="component" value="Unassembled WGS sequence"/>
</dbReference>
<keyword evidence="3" id="KW-1185">Reference proteome</keyword>
<dbReference type="AlphaFoldDB" id="A0A5C3KNF8"/>
<feature type="compositionally biased region" description="Low complexity" evidence="1">
    <location>
        <begin position="490"/>
        <end position="506"/>
    </location>
</feature>
<evidence type="ECO:0000313" key="3">
    <source>
        <dbReference type="Proteomes" id="UP000307440"/>
    </source>
</evidence>